<accession>A0A6M3LS19</accession>
<sequence length="75" mass="8499">MKFIRTWKRKDEGGGQRTHLDGSGASYTLCGLDTAGDTAVHAQPPQELEGFNHRITCEDCKQVIEYVREYLARNE</sequence>
<gene>
    <name evidence="1" type="ORF">MM415B07027_0010</name>
</gene>
<dbReference type="AlphaFoldDB" id="A0A6M3LS19"/>
<organism evidence="1">
    <name type="scientific">viral metagenome</name>
    <dbReference type="NCBI Taxonomy" id="1070528"/>
    <lineage>
        <taxon>unclassified sequences</taxon>
        <taxon>metagenomes</taxon>
        <taxon>organismal metagenomes</taxon>
    </lineage>
</organism>
<name>A0A6M3LS19_9ZZZZ</name>
<evidence type="ECO:0000313" key="1">
    <source>
        <dbReference type="EMBL" id="QJA96959.1"/>
    </source>
</evidence>
<reference evidence="1" key="1">
    <citation type="submission" date="2020-03" db="EMBL/GenBank/DDBJ databases">
        <title>The deep terrestrial virosphere.</title>
        <authorList>
            <person name="Holmfeldt K."/>
            <person name="Nilsson E."/>
            <person name="Simone D."/>
            <person name="Lopez-Fernandez M."/>
            <person name="Wu X."/>
            <person name="de Brujin I."/>
            <person name="Lundin D."/>
            <person name="Andersson A."/>
            <person name="Bertilsson S."/>
            <person name="Dopson M."/>
        </authorList>
    </citation>
    <scope>NUCLEOTIDE SEQUENCE</scope>
    <source>
        <strain evidence="1">MM415B07027</strain>
    </source>
</reference>
<proteinExistence type="predicted"/>
<protein>
    <submittedName>
        <fullName evidence="1">Uncharacterized protein</fullName>
    </submittedName>
</protein>
<dbReference type="EMBL" id="MT143449">
    <property type="protein sequence ID" value="QJA96959.1"/>
    <property type="molecule type" value="Genomic_DNA"/>
</dbReference>